<reference evidence="2" key="1">
    <citation type="submission" date="2021-06" db="EMBL/GenBank/DDBJ databases">
        <authorList>
            <person name="Hodson N. C."/>
            <person name="Mongue J. A."/>
            <person name="Jaron S. K."/>
        </authorList>
    </citation>
    <scope>NUCLEOTIDE SEQUENCE</scope>
</reference>
<accession>A0A8J2NQB4</accession>
<comment type="caution">
    <text evidence="2">The sequence shown here is derived from an EMBL/GenBank/DDBJ whole genome shotgun (WGS) entry which is preliminary data.</text>
</comment>
<dbReference type="Proteomes" id="UP000708208">
    <property type="component" value="Unassembled WGS sequence"/>
</dbReference>
<organism evidence="2 3">
    <name type="scientific">Allacma fusca</name>
    <dbReference type="NCBI Taxonomy" id="39272"/>
    <lineage>
        <taxon>Eukaryota</taxon>
        <taxon>Metazoa</taxon>
        <taxon>Ecdysozoa</taxon>
        <taxon>Arthropoda</taxon>
        <taxon>Hexapoda</taxon>
        <taxon>Collembola</taxon>
        <taxon>Symphypleona</taxon>
        <taxon>Sminthuridae</taxon>
        <taxon>Allacma</taxon>
    </lineage>
</organism>
<keyword evidence="1" id="KW-1133">Transmembrane helix</keyword>
<keyword evidence="3" id="KW-1185">Reference proteome</keyword>
<sequence length="288" mass="32733">MPAPETGAPEHRLSSIAVVIVSNSKMPIDVNTMNTYPNLVVVNFDTSPGTPEGKYDGTFNSLQVLDLGSQEISAMRRAKNFTWLNIKENEWVEICGGPNCPSEAMNRNIHDYLKLQMELWTADCATRRNKLKSNLTVNQRAQNSLKERCDKRLLKRPLRSEGEINFAIAQINASEKRGIWFKICESLESFFEFSNAAKTRGGIVNAVQKLLLYFGVTLAAFILLIPMTFTEEEYRKMKRVPESILTIMSWINSHLAFLPISKMITPPPPPPSPWYYTISKYLWLGSKH</sequence>
<keyword evidence="1" id="KW-0472">Membrane</keyword>
<gene>
    <name evidence="2" type="ORF">AFUS01_LOCUS10991</name>
</gene>
<proteinExistence type="predicted"/>
<dbReference type="AlphaFoldDB" id="A0A8J2NQB4"/>
<dbReference type="EMBL" id="CAJVCH010083023">
    <property type="protein sequence ID" value="CAG7721801.1"/>
    <property type="molecule type" value="Genomic_DNA"/>
</dbReference>
<evidence type="ECO:0000313" key="3">
    <source>
        <dbReference type="Proteomes" id="UP000708208"/>
    </source>
</evidence>
<evidence type="ECO:0000256" key="1">
    <source>
        <dbReference type="SAM" id="Phobius"/>
    </source>
</evidence>
<evidence type="ECO:0000313" key="2">
    <source>
        <dbReference type="EMBL" id="CAG7721801.1"/>
    </source>
</evidence>
<feature type="transmembrane region" description="Helical" evidence="1">
    <location>
        <begin position="210"/>
        <end position="229"/>
    </location>
</feature>
<name>A0A8J2NQB4_9HEXA</name>
<protein>
    <submittedName>
        <fullName evidence="2">Uncharacterized protein</fullName>
    </submittedName>
</protein>
<keyword evidence="1" id="KW-0812">Transmembrane</keyword>